<dbReference type="InterPro" id="IPR016197">
    <property type="entry name" value="Chromo-like_dom_sf"/>
</dbReference>
<keyword evidence="5" id="KW-0832">Ubl conjugation</keyword>
<organism evidence="9 10">
    <name type="scientific">Cyprinodon variegatus</name>
    <name type="common">Sheepshead minnow</name>
    <dbReference type="NCBI Taxonomy" id="28743"/>
    <lineage>
        <taxon>Eukaryota</taxon>
        <taxon>Metazoa</taxon>
        <taxon>Chordata</taxon>
        <taxon>Craniata</taxon>
        <taxon>Vertebrata</taxon>
        <taxon>Euteleostomi</taxon>
        <taxon>Actinopterygii</taxon>
        <taxon>Neopterygii</taxon>
        <taxon>Teleostei</taxon>
        <taxon>Neoteleostei</taxon>
        <taxon>Acanthomorphata</taxon>
        <taxon>Ovalentaria</taxon>
        <taxon>Atherinomorphae</taxon>
        <taxon>Cyprinodontiformes</taxon>
        <taxon>Cyprinodontidae</taxon>
        <taxon>Cyprinodon</taxon>
    </lineage>
</organism>
<reference evidence="9" key="1">
    <citation type="submission" date="2025-08" db="UniProtKB">
        <authorList>
            <consortium name="Ensembl"/>
        </authorList>
    </citation>
    <scope>IDENTIFICATION</scope>
</reference>
<dbReference type="Pfam" id="PF01393">
    <property type="entry name" value="Chromo_shadow"/>
    <property type="match status" value="1"/>
</dbReference>
<feature type="compositionally biased region" description="Low complexity" evidence="7">
    <location>
        <begin position="18"/>
        <end position="48"/>
    </location>
</feature>
<keyword evidence="2" id="KW-1017">Isopeptide bond</keyword>
<evidence type="ECO:0000256" key="4">
    <source>
        <dbReference type="ARBA" id="ARBA00022737"/>
    </source>
</evidence>
<feature type="domain" description="Chromo" evidence="8">
    <location>
        <begin position="60"/>
        <end position="118"/>
    </location>
</feature>
<dbReference type="Gene3D" id="2.40.50.40">
    <property type="match status" value="2"/>
</dbReference>
<dbReference type="OMA" id="WKGYADT"/>
<protein>
    <submittedName>
        <fullName evidence="9">Chromobox protein homolog 1-like</fullName>
    </submittedName>
</protein>
<dbReference type="AlphaFoldDB" id="A0A3Q2D1B8"/>
<dbReference type="SMART" id="SM00300">
    <property type="entry name" value="ChSh"/>
    <property type="match status" value="1"/>
</dbReference>
<dbReference type="InterPro" id="IPR017984">
    <property type="entry name" value="Chromo_dom_subgr"/>
</dbReference>
<dbReference type="GO" id="GO:0000792">
    <property type="term" value="C:heterochromatin"/>
    <property type="evidence" value="ECO:0007669"/>
    <property type="project" value="UniProtKB-ARBA"/>
</dbReference>
<feature type="compositionally biased region" description="Basic and acidic residues" evidence="7">
    <location>
        <begin position="132"/>
        <end position="148"/>
    </location>
</feature>
<evidence type="ECO:0000313" key="9">
    <source>
        <dbReference type="Ensembl" id="ENSCVAP00000012037.1"/>
    </source>
</evidence>
<evidence type="ECO:0000313" key="10">
    <source>
        <dbReference type="Proteomes" id="UP000265020"/>
    </source>
</evidence>
<dbReference type="SUPFAM" id="SSF54160">
    <property type="entry name" value="Chromo domain-like"/>
    <property type="match status" value="2"/>
</dbReference>
<dbReference type="PROSITE" id="PS00598">
    <property type="entry name" value="CHROMO_1"/>
    <property type="match status" value="1"/>
</dbReference>
<feature type="region of interest" description="Disordered" evidence="7">
    <location>
        <begin position="1"/>
        <end position="63"/>
    </location>
</feature>
<evidence type="ECO:0000256" key="5">
    <source>
        <dbReference type="ARBA" id="ARBA00022843"/>
    </source>
</evidence>
<evidence type="ECO:0000256" key="6">
    <source>
        <dbReference type="ARBA" id="ARBA00023242"/>
    </source>
</evidence>
<dbReference type="Pfam" id="PF00385">
    <property type="entry name" value="Chromo"/>
    <property type="match status" value="1"/>
</dbReference>
<keyword evidence="10" id="KW-1185">Reference proteome</keyword>
<dbReference type="GeneTree" id="ENSGT00940000154152"/>
<accession>A0A3Q2D1B8</accession>
<evidence type="ECO:0000259" key="8">
    <source>
        <dbReference type="PROSITE" id="PS50013"/>
    </source>
</evidence>
<comment type="subcellular location">
    <subcellularLocation>
        <location evidence="1">Nucleus</location>
    </subcellularLocation>
</comment>
<dbReference type="PANTHER" id="PTHR22812">
    <property type="entry name" value="CHROMOBOX PROTEIN"/>
    <property type="match status" value="1"/>
</dbReference>
<dbReference type="SMART" id="SM00298">
    <property type="entry name" value="CHROMO"/>
    <property type="match status" value="2"/>
</dbReference>
<dbReference type="CDD" id="cd18650">
    <property type="entry name" value="CD_HP1beta_Cbx1"/>
    <property type="match status" value="1"/>
</dbReference>
<name>A0A3Q2D1B8_CYPVA</name>
<dbReference type="KEGG" id="cvg:107080788"/>
<dbReference type="GO" id="GO:0005634">
    <property type="term" value="C:nucleus"/>
    <property type="evidence" value="ECO:0007669"/>
    <property type="project" value="UniProtKB-SubCell"/>
</dbReference>
<dbReference type="InterPro" id="IPR051219">
    <property type="entry name" value="Heterochromatin_chromo-domain"/>
</dbReference>
<dbReference type="RefSeq" id="XP_015224477.1">
    <property type="nucleotide sequence ID" value="XM_015368991.1"/>
</dbReference>
<dbReference type="PROSITE" id="PS50013">
    <property type="entry name" value="CHROMO_2"/>
    <property type="match status" value="2"/>
</dbReference>
<dbReference type="GeneID" id="107080788"/>
<dbReference type="STRING" id="28743.ENSCVAP00000012037"/>
<dbReference type="Ensembl" id="ENSCVAT00000019196.1">
    <property type="protein sequence ID" value="ENSCVAP00000012037.1"/>
    <property type="gene ID" value="ENSCVAG00000014410.1"/>
</dbReference>
<feature type="region of interest" description="Disordered" evidence="7">
    <location>
        <begin position="108"/>
        <end position="160"/>
    </location>
</feature>
<dbReference type="Proteomes" id="UP000265020">
    <property type="component" value="Unassembled WGS sequence"/>
</dbReference>
<keyword evidence="4" id="KW-0677">Repeat</keyword>
<dbReference type="InterPro" id="IPR023779">
    <property type="entry name" value="Chromodomain_CS"/>
</dbReference>
<evidence type="ECO:0000256" key="7">
    <source>
        <dbReference type="SAM" id="MobiDB-lite"/>
    </source>
</evidence>
<keyword evidence="3" id="KW-0597">Phosphoprotein</keyword>
<dbReference type="FunFam" id="2.40.50.40:FF:000007">
    <property type="entry name" value="Chromobox protein homolog 1"/>
    <property type="match status" value="1"/>
</dbReference>
<feature type="domain" description="Chromo" evidence="8">
    <location>
        <begin position="154"/>
        <end position="212"/>
    </location>
</feature>
<dbReference type="PRINTS" id="PR00504">
    <property type="entry name" value="CHROMODOMAIN"/>
</dbReference>
<dbReference type="InterPro" id="IPR023780">
    <property type="entry name" value="Chromo_domain"/>
</dbReference>
<evidence type="ECO:0000256" key="3">
    <source>
        <dbReference type="ARBA" id="ARBA00022553"/>
    </source>
</evidence>
<keyword evidence="6" id="KW-0539">Nucleus</keyword>
<feature type="compositionally biased region" description="Basic and acidic residues" evidence="7">
    <location>
        <begin position="108"/>
        <end position="125"/>
    </location>
</feature>
<proteinExistence type="predicted"/>
<dbReference type="InterPro" id="IPR008251">
    <property type="entry name" value="Chromo_shadow_dom"/>
</dbReference>
<sequence>MATVAAKKSKKSEDEEQPAAPVVATAAAAAATATAEPTDEAPPAEAAPAAPPEEEEEEEYVVEKVLDRRVVRGKVEFLLKWKGFSDEDNTWEPEENLDCPDLIAEYMQKHKEREEKKKESKRKAASEASGDTEERASKKKKEEGDKARGFGRGLQPERIIGATDSSGELMFLMKWKNSDEADLVPAKEANVKCPQVVISFYEERLTWHSYPTEEEEKKEEEKKD</sequence>
<reference evidence="9" key="2">
    <citation type="submission" date="2025-09" db="UniProtKB">
        <authorList>
            <consortium name="Ensembl"/>
        </authorList>
    </citation>
    <scope>IDENTIFICATION</scope>
</reference>
<evidence type="ECO:0000256" key="1">
    <source>
        <dbReference type="ARBA" id="ARBA00004123"/>
    </source>
</evidence>
<dbReference type="InterPro" id="IPR000953">
    <property type="entry name" value="Chromo/chromo_shadow_dom"/>
</dbReference>
<dbReference type="FunFam" id="2.40.50.40:FF:000009">
    <property type="entry name" value="chromobox protein homolog 1"/>
    <property type="match status" value="1"/>
</dbReference>
<evidence type="ECO:0000256" key="2">
    <source>
        <dbReference type="ARBA" id="ARBA00022499"/>
    </source>
</evidence>
<dbReference type="OrthoDB" id="433924at2759"/>